<feature type="domain" description="DUF7605" evidence="4">
    <location>
        <begin position="861"/>
        <end position="1043"/>
    </location>
</feature>
<dbReference type="InterPro" id="IPR027417">
    <property type="entry name" value="P-loop_NTPase"/>
</dbReference>
<dbReference type="Pfam" id="PF24564">
    <property type="entry name" value="DUF7605"/>
    <property type="match status" value="1"/>
</dbReference>
<feature type="domain" description="Dynamin N-terminal" evidence="3">
    <location>
        <begin position="364"/>
        <end position="602"/>
    </location>
</feature>
<feature type="compositionally biased region" description="Basic and acidic residues" evidence="2">
    <location>
        <begin position="135"/>
        <end position="146"/>
    </location>
</feature>
<dbReference type="EMBL" id="ML977344">
    <property type="protein sequence ID" value="KAF2108978.1"/>
    <property type="molecule type" value="Genomic_DNA"/>
</dbReference>
<feature type="compositionally biased region" description="Polar residues" evidence="2">
    <location>
        <begin position="52"/>
        <end position="80"/>
    </location>
</feature>
<dbReference type="AlphaFoldDB" id="A0A6A5YSC3"/>
<dbReference type="PANTHER" id="PTHR36681:SF3">
    <property type="entry name" value="NUCLEAR GTPASE, GERMINAL CENTER-ASSOCIATED, TANDEM DUPLICATE 3"/>
    <property type="match status" value="1"/>
</dbReference>
<feature type="compositionally biased region" description="Basic and acidic residues" evidence="2">
    <location>
        <begin position="81"/>
        <end position="93"/>
    </location>
</feature>
<evidence type="ECO:0008006" key="7">
    <source>
        <dbReference type="Google" id="ProtNLM"/>
    </source>
</evidence>
<evidence type="ECO:0000256" key="1">
    <source>
        <dbReference type="SAM" id="Coils"/>
    </source>
</evidence>
<feature type="region of interest" description="Disordered" evidence="2">
    <location>
        <begin position="1"/>
        <end position="232"/>
    </location>
</feature>
<dbReference type="PANTHER" id="PTHR36681">
    <property type="entry name" value="NUCLEAR GTPASE, GERMINAL CENTER-ASSOCIATED, TANDEM DUPLICATE 3"/>
    <property type="match status" value="1"/>
</dbReference>
<dbReference type="OrthoDB" id="3598281at2759"/>
<dbReference type="Proteomes" id="UP000799770">
    <property type="component" value="Unassembled WGS sequence"/>
</dbReference>
<dbReference type="Gene3D" id="3.40.50.300">
    <property type="entry name" value="P-loop containing nucleotide triphosphate hydrolases"/>
    <property type="match status" value="2"/>
</dbReference>
<sequence>MSSQTSGSSSSGHTPSAAPSATPSATPSVSEHQDGDVDPDVPLPSIERGTLSEVSTATESSHSSPIYTPSTTSHGSAQDQSSRHESLEQHLQDLRLGSTTPQAFGIGSTEFTFRREGSRALPRSPSVLANGVNDSEGHIHPVEKDSLPSGLSHVGNLASPPINTPASVHGPSLNRGSLEQHLQSMRLGSTTPQSAENRSRDLPLRRELSSASSTPSIQVTPTPTSSRNERTNSLADGLNALDMRTASSSGQTPTPNQLLEAQQLDARKSDRASSQSPSPSPRRRRSSARPERSEHNIENEEPPQSLFHAREIQNALANARQLTGMMVNALSRSNLHQEQCSNIHNLYQQAIRLRDFQLPSSRIVGLVGDSGVGKSSLINSLLDKKDFARASNSGAACTCVVTEYHYHDRDDFLIEVDYFTLEELRTQFQQLLRAYREHQSADGSGMTTEERDDLKRRADLAISTFNASFRENLHSTPGVLTALPFDHAIETLMDWTTQILGRPAGAGRGSASRESFENTGECSDRLQLLTSEFEERDRACLWPFIRKIKVYLRAHILSRGLIIADLPGLRDLNSARQNVTERYVRQCHQIFAVTEIGRAITDPGVKEVFELARRASLSNAGIVCTRSDDIQASEAKQDWREERARIEAMQSVIARSVREMETLREEIGEFGEDTSLLDLDDQAELLELQQRLYRTEVSHKQREYELQEHIINVRNRKVTQELRHLYRRDAGAQELNVLCISNTNYWKYRNKPAREALPFLNLSNIIALRRHCVGIVAESHLRATTEYIRDEIPAFLGSVELWVQAGSGNANAERKKQVLGTLSSVQDQLDELTSPDSEVNEISETLREEFKEQIASFMRERSQQWSISAGRASMMWNSWHHGSYSAFCRKYGSHYTNAVGRHRCWNEEAIELMNDDLSDIWTTFNEDIESHVDSLPQSVTDAFAAIFNATRVQDNGIRNELSELTANLRRRRELILHGIENANEDFQEQLSRLQTDALAPVRTAIIGQLMQGSYESANMEYGTGSDRRRKDVITGAFGSRNLFNSHRRRFKENFANIANELQEKVSEVVATQVSAIEVDLDTLRDENVVLESERNPQFRRDLGEEVNRVREEMNAIQRVIDGAVGAAREDTPMVDG</sequence>
<feature type="compositionally biased region" description="Low complexity" evidence="2">
    <location>
        <begin position="1"/>
        <end position="30"/>
    </location>
</feature>
<keyword evidence="1" id="KW-0175">Coiled coil</keyword>
<dbReference type="SUPFAM" id="SSF52540">
    <property type="entry name" value="P-loop containing nucleoside triphosphate hydrolases"/>
    <property type="match status" value="1"/>
</dbReference>
<feature type="coiled-coil region" evidence="1">
    <location>
        <begin position="1073"/>
        <end position="1119"/>
    </location>
</feature>
<evidence type="ECO:0000259" key="4">
    <source>
        <dbReference type="Pfam" id="PF24564"/>
    </source>
</evidence>
<gene>
    <name evidence="5" type="ORF">BDV96DRAFT_652220</name>
</gene>
<protein>
    <recommendedName>
        <fullName evidence="7">P-loop containing nucleoside triphosphate hydrolase protein</fullName>
    </recommendedName>
</protein>
<dbReference type="InterPro" id="IPR045063">
    <property type="entry name" value="Dynamin_N"/>
</dbReference>
<feature type="region of interest" description="Disordered" evidence="2">
    <location>
        <begin position="264"/>
        <end position="306"/>
    </location>
</feature>
<evidence type="ECO:0000313" key="6">
    <source>
        <dbReference type="Proteomes" id="UP000799770"/>
    </source>
</evidence>
<evidence type="ECO:0000259" key="3">
    <source>
        <dbReference type="Pfam" id="PF00350"/>
    </source>
</evidence>
<reference evidence="5" key="1">
    <citation type="journal article" date="2020" name="Stud. Mycol.">
        <title>101 Dothideomycetes genomes: a test case for predicting lifestyles and emergence of pathogens.</title>
        <authorList>
            <person name="Haridas S."/>
            <person name="Albert R."/>
            <person name="Binder M."/>
            <person name="Bloem J."/>
            <person name="Labutti K."/>
            <person name="Salamov A."/>
            <person name="Andreopoulos B."/>
            <person name="Baker S."/>
            <person name="Barry K."/>
            <person name="Bills G."/>
            <person name="Bluhm B."/>
            <person name="Cannon C."/>
            <person name="Castanera R."/>
            <person name="Culley D."/>
            <person name="Daum C."/>
            <person name="Ezra D."/>
            <person name="Gonzalez J."/>
            <person name="Henrissat B."/>
            <person name="Kuo A."/>
            <person name="Liang C."/>
            <person name="Lipzen A."/>
            <person name="Lutzoni F."/>
            <person name="Magnuson J."/>
            <person name="Mondo S."/>
            <person name="Nolan M."/>
            <person name="Ohm R."/>
            <person name="Pangilinan J."/>
            <person name="Park H.-J."/>
            <person name="Ramirez L."/>
            <person name="Alfaro M."/>
            <person name="Sun H."/>
            <person name="Tritt A."/>
            <person name="Yoshinaga Y."/>
            <person name="Zwiers L.-H."/>
            <person name="Turgeon B."/>
            <person name="Goodwin S."/>
            <person name="Spatafora J."/>
            <person name="Crous P."/>
            <person name="Grigoriev I."/>
        </authorList>
    </citation>
    <scope>NUCLEOTIDE SEQUENCE</scope>
    <source>
        <strain evidence="5">CBS 627.86</strain>
    </source>
</reference>
<dbReference type="Pfam" id="PF00350">
    <property type="entry name" value="Dynamin_N"/>
    <property type="match status" value="1"/>
</dbReference>
<dbReference type="InterPro" id="IPR056024">
    <property type="entry name" value="DUF7605"/>
</dbReference>
<name>A0A6A5YSC3_9PLEO</name>
<feature type="compositionally biased region" description="Polar residues" evidence="2">
    <location>
        <begin position="209"/>
        <end position="232"/>
    </location>
</feature>
<feature type="compositionally biased region" description="Basic and acidic residues" evidence="2">
    <location>
        <begin position="197"/>
        <end position="208"/>
    </location>
</feature>
<keyword evidence="6" id="KW-1185">Reference proteome</keyword>
<feature type="compositionally biased region" description="Polar residues" evidence="2">
    <location>
        <begin position="174"/>
        <end position="196"/>
    </location>
</feature>
<evidence type="ECO:0000256" key="2">
    <source>
        <dbReference type="SAM" id="MobiDB-lite"/>
    </source>
</evidence>
<evidence type="ECO:0000313" key="5">
    <source>
        <dbReference type="EMBL" id="KAF2108978.1"/>
    </source>
</evidence>
<accession>A0A6A5YSC3</accession>
<proteinExistence type="predicted"/>
<organism evidence="5 6">
    <name type="scientific">Lophiotrema nucula</name>
    <dbReference type="NCBI Taxonomy" id="690887"/>
    <lineage>
        <taxon>Eukaryota</taxon>
        <taxon>Fungi</taxon>
        <taxon>Dikarya</taxon>
        <taxon>Ascomycota</taxon>
        <taxon>Pezizomycotina</taxon>
        <taxon>Dothideomycetes</taxon>
        <taxon>Pleosporomycetidae</taxon>
        <taxon>Pleosporales</taxon>
        <taxon>Lophiotremataceae</taxon>
        <taxon>Lophiotrema</taxon>
    </lineage>
</organism>
<feature type="compositionally biased region" description="Basic and acidic residues" evidence="2">
    <location>
        <begin position="288"/>
        <end position="298"/>
    </location>
</feature>